<dbReference type="AlphaFoldDB" id="A0A8J3VGX0"/>
<organism evidence="2 3">
    <name type="scientific">Rhizocola hellebori</name>
    <dbReference type="NCBI Taxonomy" id="1392758"/>
    <lineage>
        <taxon>Bacteria</taxon>
        <taxon>Bacillati</taxon>
        <taxon>Actinomycetota</taxon>
        <taxon>Actinomycetes</taxon>
        <taxon>Micromonosporales</taxon>
        <taxon>Micromonosporaceae</taxon>
        <taxon>Rhizocola</taxon>
    </lineage>
</organism>
<sequence>MIPAAQAALAKPRGRVPRVLLAGAIVVIGVAGWLMVKRFVVLPLAGNGPLADFLGAVFPVLFTGFLAARVSYRWVHGLYWLMPPLGIYFLSRVAWRLSLLPHRDWPDRR</sequence>
<proteinExistence type="predicted"/>
<reference evidence="2" key="1">
    <citation type="submission" date="2021-01" db="EMBL/GenBank/DDBJ databases">
        <title>Whole genome shotgun sequence of Rhizocola hellebori NBRC 109834.</title>
        <authorList>
            <person name="Komaki H."/>
            <person name="Tamura T."/>
        </authorList>
    </citation>
    <scope>NUCLEOTIDE SEQUENCE</scope>
    <source>
        <strain evidence="2">NBRC 109834</strain>
    </source>
</reference>
<dbReference type="RefSeq" id="WP_203910598.1">
    <property type="nucleotide sequence ID" value="NZ_BONY01000030.1"/>
</dbReference>
<evidence type="ECO:0000313" key="3">
    <source>
        <dbReference type="Proteomes" id="UP000612899"/>
    </source>
</evidence>
<keyword evidence="1" id="KW-0812">Transmembrane</keyword>
<feature type="transmembrane region" description="Helical" evidence="1">
    <location>
        <begin position="20"/>
        <end position="41"/>
    </location>
</feature>
<accession>A0A8J3VGX0</accession>
<protein>
    <submittedName>
        <fullName evidence="2">Uncharacterized protein</fullName>
    </submittedName>
</protein>
<name>A0A8J3VGX0_9ACTN</name>
<evidence type="ECO:0000313" key="2">
    <source>
        <dbReference type="EMBL" id="GIH06789.1"/>
    </source>
</evidence>
<feature type="transmembrane region" description="Helical" evidence="1">
    <location>
        <begin position="53"/>
        <end position="72"/>
    </location>
</feature>
<dbReference type="Proteomes" id="UP000612899">
    <property type="component" value="Unassembled WGS sequence"/>
</dbReference>
<comment type="caution">
    <text evidence="2">The sequence shown here is derived from an EMBL/GenBank/DDBJ whole genome shotgun (WGS) entry which is preliminary data.</text>
</comment>
<keyword evidence="3" id="KW-1185">Reference proteome</keyword>
<keyword evidence="1" id="KW-0472">Membrane</keyword>
<evidence type="ECO:0000256" key="1">
    <source>
        <dbReference type="SAM" id="Phobius"/>
    </source>
</evidence>
<feature type="transmembrane region" description="Helical" evidence="1">
    <location>
        <begin position="78"/>
        <end position="99"/>
    </location>
</feature>
<keyword evidence="1" id="KW-1133">Transmembrane helix</keyword>
<gene>
    <name evidence="2" type="ORF">Rhe02_48560</name>
</gene>
<dbReference type="EMBL" id="BONY01000030">
    <property type="protein sequence ID" value="GIH06789.1"/>
    <property type="molecule type" value="Genomic_DNA"/>
</dbReference>